<keyword evidence="14" id="KW-1185">Reference proteome</keyword>
<dbReference type="SMART" id="SM00987">
    <property type="entry name" value="UreE_C"/>
    <property type="match status" value="1"/>
</dbReference>
<evidence type="ECO:0000256" key="5">
    <source>
        <dbReference type="ARBA" id="ARBA00022485"/>
    </source>
</evidence>
<dbReference type="GO" id="GO:0051539">
    <property type="term" value="F:4 iron, 4 sulfur cluster binding"/>
    <property type="evidence" value="ECO:0007669"/>
    <property type="project" value="UniProtKB-KW"/>
</dbReference>
<keyword evidence="8" id="KW-0378">Hydrolase</keyword>
<dbReference type="SMART" id="SM00986">
    <property type="entry name" value="UDG"/>
    <property type="match status" value="1"/>
</dbReference>
<dbReference type="PANTHER" id="PTHR33693">
    <property type="entry name" value="TYPE-5 URACIL-DNA GLYCOSYLASE"/>
    <property type="match status" value="1"/>
</dbReference>
<evidence type="ECO:0000256" key="9">
    <source>
        <dbReference type="ARBA" id="ARBA00023004"/>
    </source>
</evidence>
<dbReference type="Proteomes" id="UP000559809">
    <property type="component" value="Unassembled WGS sequence"/>
</dbReference>
<dbReference type="EC" id="3.2.2.27" evidence="3"/>
<dbReference type="NCBIfam" id="TIGR00758">
    <property type="entry name" value="UDG_fam4"/>
    <property type="match status" value="1"/>
</dbReference>
<evidence type="ECO:0000256" key="2">
    <source>
        <dbReference type="ARBA" id="ARBA00006521"/>
    </source>
</evidence>
<evidence type="ECO:0000256" key="11">
    <source>
        <dbReference type="ARBA" id="ARBA00023204"/>
    </source>
</evidence>
<dbReference type="GO" id="GO:0006281">
    <property type="term" value="P:DNA repair"/>
    <property type="evidence" value="ECO:0007669"/>
    <property type="project" value="UniProtKB-KW"/>
</dbReference>
<dbReference type="GO" id="GO:0004844">
    <property type="term" value="F:uracil DNA N-glycosylase activity"/>
    <property type="evidence" value="ECO:0007669"/>
    <property type="project" value="UniProtKB-EC"/>
</dbReference>
<evidence type="ECO:0000256" key="4">
    <source>
        <dbReference type="ARBA" id="ARBA00019403"/>
    </source>
</evidence>
<dbReference type="InterPro" id="IPR005122">
    <property type="entry name" value="Uracil-DNA_glycosylase-like"/>
</dbReference>
<dbReference type="PANTHER" id="PTHR33693:SF1">
    <property type="entry name" value="TYPE-4 URACIL-DNA GLYCOSYLASE"/>
    <property type="match status" value="1"/>
</dbReference>
<keyword evidence="7" id="KW-0227">DNA damage</keyword>
<gene>
    <name evidence="13" type="ORF">H0A72_20140</name>
</gene>
<dbReference type="AlphaFoldDB" id="A0A853G5N8"/>
<dbReference type="GO" id="GO:0046872">
    <property type="term" value="F:metal ion binding"/>
    <property type="evidence" value="ECO:0007669"/>
    <property type="project" value="UniProtKB-KW"/>
</dbReference>
<evidence type="ECO:0000256" key="1">
    <source>
        <dbReference type="ARBA" id="ARBA00001400"/>
    </source>
</evidence>
<feature type="non-terminal residue" evidence="13">
    <location>
        <position position="1"/>
    </location>
</feature>
<dbReference type="InterPro" id="IPR005273">
    <property type="entry name" value="Ura-DNA_glyco_family4"/>
</dbReference>
<proteinExistence type="inferred from homology"/>
<evidence type="ECO:0000256" key="6">
    <source>
        <dbReference type="ARBA" id="ARBA00022723"/>
    </source>
</evidence>
<organism evidence="13 14">
    <name type="scientific">Parapusillimonas granuli</name>
    <dbReference type="NCBI Taxonomy" id="380911"/>
    <lineage>
        <taxon>Bacteria</taxon>
        <taxon>Pseudomonadati</taxon>
        <taxon>Pseudomonadota</taxon>
        <taxon>Betaproteobacteria</taxon>
        <taxon>Burkholderiales</taxon>
        <taxon>Alcaligenaceae</taxon>
        <taxon>Parapusillimonas</taxon>
    </lineage>
</organism>
<evidence type="ECO:0000313" key="13">
    <source>
        <dbReference type="EMBL" id="NYT51629.1"/>
    </source>
</evidence>
<dbReference type="Gene3D" id="3.40.470.10">
    <property type="entry name" value="Uracil-DNA glycosylase-like domain"/>
    <property type="match status" value="1"/>
</dbReference>
<dbReference type="CDD" id="cd10030">
    <property type="entry name" value="UDG-F4_TTUDGA_SPO1dp_like"/>
    <property type="match status" value="1"/>
</dbReference>
<keyword evidence="6" id="KW-0479">Metal-binding</keyword>
<accession>A0A853G5N8</accession>
<feature type="domain" description="Uracil-DNA glycosylase-like" evidence="12">
    <location>
        <begin position="33"/>
        <end position="174"/>
    </location>
</feature>
<evidence type="ECO:0000256" key="3">
    <source>
        <dbReference type="ARBA" id="ARBA00012030"/>
    </source>
</evidence>
<evidence type="ECO:0000256" key="8">
    <source>
        <dbReference type="ARBA" id="ARBA00022801"/>
    </source>
</evidence>
<dbReference type="Pfam" id="PF03167">
    <property type="entry name" value="UDG"/>
    <property type="match status" value="1"/>
</dbReference>
<comment type="catalytic activity">
    <reaction evidence="1">
        <text>Hydrolyzes single-stranded DNA or mismatched double-stranded DNA and polynucleotides, releasing free uracil.</text>
        <dbReference type="EC" id="3.2.2.27"/>
    </reaction>
</comment>
<keyword evidence="5" id="KW-0004">4Fe-4S</keyword>
<dbReference type="InterPro" id="IPR051536">
    <property type="entry name" value="UDG_Type-4/5"/>
</dbReference>
<keyword evidence="10" id="KW-0411">Iron-sulfur</keyword>
<comment type="caution">
    <text evidence="13">The sequence shown here is derived from an EMBL/GenBank/DDBJ whole genome shotgun (WGS) entry which is preliminary data.</text>
</comment>
<keyword evidence="9" id="KW-0408">Iron</keyword>
<evidence type="ECO:0000259" key="12">
    <source>
        <dbReference type="SMART" id="SM00986"/>
    </source>
</evidence>
<keyword evidence="11" id="KW-0234">DNA repair</keyword>
<dbReference type="SUPFAM" id="SSF52141">
    <property type="entry name" value="Uracil-DNA glycosylase-like"/>
    <property type="match status" value="1"/>
</dbReference>
<comment type="similarity">
    <text evidence="2">Belongs to the uracil-DNA glycosylase (UDG) superfamily. Type 4 (UDGa) family.</text>
</comment>
<dbReference type="InterPro" id="IPR036895">
    <property type="entry name" value="Uracil-DNA_glycosylase-like_sf"/>
</dbReference>
<evidence type="ECO:0000256" key="7">
    <source>
        <dbReference type="ARBA" id="ARBA00022763"/>
    </source>
</evidence>
<name>A0A853G5N8_9BURK</name>
<reference evidence="13 14" key="1">
    <citation type="submission" date="2020-07" db="EMBL/GenBank/DDBJ databases">
        <title>Taxonomic revisions and descriptions of new bacterial species based on genomic comparisons in the high-G+C-content subgroup of the family Alcaligenaceae.</title>
        <authorList>
            <person name="Szabo A."/>
            <person name="Felfoldi T."/>
        </authorList>
    </citation>
    <scope>NUCLEOTIDE SEQUENCE [LARGE SCALE GENOMIC DNA]</scope>
    <source>
        <strain evidence="13 14">LMG 24012</strain>
    </source>
</reference>
<protein>
    <recommendedName>
        <fullName evidence="4">Type-4 uracil-DNA glycosylase</fullName>
        <ecNumber evidence="3">3.2.2.27</ecNumber>
    </recommendedName>
</protein>
<dbReference type="EMBL" id="JACCEM010000013">
    <property type="protein sequence ID" value="NYT51629.1"/>
    <property type="molecule type" value="Genomic_DNA"/>
</dbReference>
<evidence type="ECO:0000313" key="14">
    <source>
        <dbReference type="Proteomes" id="UP000559809"/>
    </source>
</evidence>
<evidence type="ECO:0000256" key="10">
    <source>
        <dbReference type="ARBA" id="ARBA00023014"/>
    </source>
</evidence>
<sequence length="185" mass="19980">RRGLLGLPILVGLERYRAQGRRAAVGGQFSTHFPEFLVAQQQDDRAGLPFQGKAGVLLQAMLAAAGLDGETAFYTNLVKCRPLGNRPPTPEEVQACMPYLRRQIALAKPRHVLALGGWAAQALLGMEGELDTLRGAVHAIRTETGEEASVVVTYHPAALLLRPQHKADAWRDLSLLRSLVAASGD</sequence>